<dbReference type="Pfam" id="PF00089">
    <property type="entry name" value="Trypsin"/>
    <property type="match status" value="1"/>
</dbReference>
<evidence type="ECO:0000256" key="4">
    <source>
        <dbReference type="ARBA" id="ARBA00022729"/>
    </source>
</evidence>
<keyword evidence="8" id="KW-1015">Disulfide bond</keyword>
<dbReference type="FunFam" id="2.40.10.10:FF:000146">
    <property type="entry name" value="Serine protease 53"/>
    <property type="match status" value="1"/>
</dbReference>
<evidence type="ECO:0000256" key="1">
    <source>
        <dbReference type="ARBA" id="ARBA00004613"/>
    </source>
</evidence>
<dbReference type="PANTHER" id="PTHR24260:SF143">
    <property type="entry name" value="SERINE PROTEASE GD-LIKE PROTEIN"/>
    <property type="match status" value="1"/>
</dbReference>
<dbReference type="InterPro" id="IPR009003">
    <property type="entry name" value="Peptidase_S1_PA"/>
</dbReference>
<sequence>MPDRFVRNIWRHQHRLLVRGKHQNARPICPEHLATSAPPLSSRQASDEDTIELTVNSTRLIHTTRLSGGNVASSPNEDEDFFPGDFAGFKIKNAKSRSDIACGTVAVQPSPLITNGQKARPGEYPWHVALYHARDGDANYTCGGSLISRYHVLTAAHCVSKPISQKLLDPENVLVQLGKYYLRKSTPGMQTHKVSKITRHPQYESLKYAHDVAVIRLAQPANFTNFVRPVCLWEGSGDINHLLGKFGTVVGWGYDETGKLTDELTMLNMPVVSKEVCIYSLPDFYPRFTTIETYCAGFTNGSSACNGDSGGGMVFQRNTGNPEKKAYHLRGLISLSVALQNEAKCNPTHYVVFTDVAKYLGFIKQAMAE</sequence>
<dbReference type="GO" id="GO:0005576">
    <property type="term" value="C:extracellular region"/>
    <property type="evidence" value="ECO:0007669"/>
    <property type="project" value="UniProtKB-SubCell"/>
</dbReference>
<evidence type="ECO:0000256" key="3">
    <source>
        <dbReference type="ARBA" id="ARBA00022670"/>
    </source>
</evidence>
<evidence type="ECO:0000313" key="10">
    <source>
        <dbReference type="EMBL" id="KAK9751328.1"/>
    </source>
</evidence>
<dbReference type="InterPro" id="IPR001314">
    <property type="entry name" value="Peptidase_S1A"/>
</dbReference>
<keyword evidence="5" id="KW-0378">Hydrolase</keyword>
<keyword evidence="3" id="KW-0645">Protease</keyword>
<keyword evidence="7" id="KW-0865">Zymogen</keyword>
<dbReference type="Gene3D" id="2.40.10.10">
    <property type="entry name" value="Trypsin-like serine proteases"/>
    <property type="match status" value="1"/>
</dbReference>
<evidence type="ECO:0000256" key="2">
    <source>
        <dbReference type="ARBA" id="ARBA00022525"/>
    </source>
</evidence>
<dbReference type="EMBL" id="JASPKY010000029">
    <property type="protein sequence ID" value="KAK9751328.1"/>
    <property type="molecule type" value="Genomic_DNA"/>
</dbReference>
<evidence type="ECO:0000256" key="7">
    <source>
        <dbReference type="ARBA" id="ARBA00023145"/>
    </source>
</evidence>
<dbReference type="GO" id="GO:0006508">
    <property type="term" value="P:proteolysis"/>
    <property type="evidence" value="ECO:0007669"/>
    <property type="project" value="UniProtKB-KW"/>
</dbReference>
<dbReference type="PRINTS" id="PR00722">
    <property type="entry name" value="CHYMOTRYPSIN"/>
</dbReference>
<dbReference type="AlphaFoldDB" id="A0AAW1N0A3"/>
<evidence type="ECO:0000256" key="6">
    <source>
        <dbReference type="ARBA" id="ARBA00022825"/>
    </source>
</evidence>
<keyword evidence="4" id="KW-0732">Signal</keyword>
<dbReference type="SUPFAM" id="SSF50494">
    <property type="entry name" value="Trypsin-like serine proteases"/>
    <property type="match status" value="1"/>
</dbReference>
<comment type="subcellular location">
    <subcellularLocation>
        <location evidence="1">Secreted</location>
    </subcellularLocation>
</comment>
<gene>
    <name evidence="10" type="ORF">QE152_g5161</name>
</gene>
<evidence type="ECO:0000256" key="8">
    <source>
        <dbReference type="ARBA" id="ARBA00023157"/>
    </source>
</evidence>
<reference evidence="10 11" key="1">
    <citation type="journal article" date="2024" name="BMC Genomics">
        <title>De novo assembly and annotation of Popillia japonica's genome with initial clues to its potential as an invasive pest.</title>
        <authorList>
            <person name="Cucini C."/>
            <person name="Boschi S."/>
            <person name="Funari R."/>
            <person name="Cardaioli E."/>
            <person name="Iannotti N."/>
            <person name="Marturano G."/>
            <person name="Paoli F."/>
            <person name="Bruttini M."/>
            <person name="Carapelli A."/>
            <person name="Frati F."/>
            <person name="Nardi F."/>
        </authorList>
    </citation>
    <scope>NUCLEOTIDE SEQUENCE [LARGE SCALE GENOMIC DNA]</scope>
    <source>
        <strain evidence="10">DMR45628</strain>
    </source>
</reference>
<dbReference type="InterPro" id="IPR001254">
    <property type="entry name" value="Trypsin_dom"/>
</dbReference>
<dbReference type="PROSITE" id="PS00134">
    <property type="entry name" value="TRYPSIN_HIS"/>
    <property type="match status" value="1"/>
</dbReference>
<evidence type="ECO:0000259" key="9">
    <source>
        <dbReference type="PROSITE" id="PS50240"/>
    </source>
</evidence>
<evidence type="ECO:0000256" key="5">
    <source>
        <dbReference type="ARBA" id="ARBA00022801"/>
    </source>
</evidence>
<accession>A0AAW1N0A3</accession>
<dbReference type="InterPro" id="IPR051333">
    <property type="entry name" value="CLIP_Serine_Protease"/>
</dbReference>
<dbReference type="InterPro" id="IPR043504">
    <property type="entry name" value="Peptidase_S1_PA_chymotrypsin"/>
</dbReference>
<keyword evidence="2" id="KW-0964">Secreted</keyword>
<dbReference type="Proteomes" id="UP001458880">
    <property type="component" value="Unassembled WGS sequence"/>
</dbReference>
<keyword evidence="11" id="KW-1185">Reference proteome</keyword>
<keyword evidence="6" id="KW-0720">Serine protease</keyword>
<dbReference type="SMART" id="SM00020">
    <property type="entry name" value="Tryp_SPc"/>
    <property type="match status" value="1"/>
</dbReference>
<dbReference type="GO" id="GO:0004252">
    <property type="term" value="F:serine-type endopeptidase activity"/>
    <property type="evidence" value="ECO:0007669"/>
    <property type="project" value="InterPro"/>
</dbReference>
<evidence type="ECO:0000313" key="11">
    <source>
        <dbReference type="Proteomes" id="UP001458880"/>
    </source>
</evidence>
<protein>
    <submittedName>
        <fullName evidence="10">Trypsin</fullName>
    </submittedName>
</protein>
<organism evidence="10 11">
    <name type="scientific">Popillia japonica</name>
    <name type="common">Japanese beetle</name>
    <dbReference type="NCBI Taxonomy" id="7064"/>
    <lineage>
        <taxon>Eukaryota</taxon>
        <taxon>Metazoa</taxon>
        <taxon>Ecdysozoa</taxon>
        <taxon>Arthropoda</taxon>
        <taxon>Hexapoda</taxon>
        <taxon>Insecta</taxon>
        <taxon>Pterygota</taxon>
        <taxon>Neoptera</taxon>
        <taxon>Endopterygota</taxon>
        <taxon>Coleoptera</taxon>
        <taxon>Polyphaga</taxon>
        <taxon>Scarabaeiformia</taxon>
        <taxon>Scarabaeidae</taxon>
        <taxon>Rutelinae</taxon>
        <taxon>Popillia</taxon>
    </lineage>
</organism>
<comment type="caution">
    <text evidence="10">The sequence shown here is derived from an EMBL/GenBank/DDBJ whole genome shotgun (WGS) entry which is preliminary data.</text>
</comment>
<proteinExistence type="predicted"/>
<dbReference type="InterPro" id="IPR018114">
    <property type="entry name" value="TRYPSIN_HIS"/>
</dbReference>
<name>A0AAW1N0A3_POPJA</name>
<dbReference type="CDD" id="cd00190">
    <property type="entry name" value="Tryp_SPc"/>
    <property type="match status" value="1"/>
</dbReference>
<dbReference type="PANTHER" id="PTHR24260">
    <property type="match status" value="1"/>
</dbReference>
<dbReference type="PROSITE" id="PS50240">
    <property type="entry name" value="TRYPSIN_DOM"/>
    <property type="match status" value="1"/>
</dbReference>
<feature type="domain" description="Peptidase S1" evidence="9">
    <location>
        <begin position="113"/>
        <end position="368"/>
    </location>
</feature>